<organism evidence="3 4">
    <name type="scientific">Coniochaeta ligniaria NRRL 30616</name>
    <dbReference type="NCBI Taxonomy" id="1408157"/>
    <lineage>
        <taxon>Eukaryota</taxon>
        <taxon>Fungi</taxon>
        <taxon>Dikarya</taxon>
        <taxon>Ascomycota</taxon>
        <taxon>Pezizomycotina</taxon>
        <taxon>Sordariomycetes</taxon>
        <taxon>Sordariomycetidae</taxon>
        <taxon>Coniochaetales</taxon>
        <taxon>Coniochaetaceae</taxon>
        <taxon>Coniochaeta</taxon>
    </lineage>
</organism>
<proteinExistence type="predicted"/>
<sequence length="358" mass="40747">MAYRRTPHSMPYADAEDRYSDSSEMEYSTFPALPGFNFDGKHQPNRILEILGTPASRYRTNGRLNDNNSEENMNITQENLILLFRTANFFICFRDMPQYMFAVADTLNWPHDVCDSILYHHIAARELFVVKNPVTHAAVSQLTRGQAKLICRLVDDFRLAAPAYPWQITESRTMFFDQVRDYWHNEVLQTAAPFDPNRAFPTPEVSEMANWLYPRVASLFVDHTDHRSQSQTLEASPGVHSQPGSSLTPNRLPAATHNALAIERYAQSPVEQEGSIGRSVDVLEDGNQEPEYNVQDKLDEALDELKDVAALIRMAKSKLRKTPVLRGDFFHPVAKTVKAAEATVKEALEMLEQIMEEN</sequence>
<protein>
    <submittedName>
        <fullName evidence="3">Uncharacterized protein</fullName>
    </submittedName>
</protein>
<evidence type="ECO:0000256" key="2">
    <source>
        <dbReference type="SAM" id="MobiDB-lite"/>
    </source>
</evidence>
<evidence type="ECO:0000313" key="3">
    <source>
        <dbReference type="EMBL" id="OIW28691.1"/>
    </source>
</evidence>
<evidence type="ECO:0000256" key="1">
    <source>
        <dbReference type="SAM" id="Coils"/>
    </source>
</evidence>
<feature type="region of interest" description="Disordered" evidence="2">
    <location>
        <begin position="227"/>
        <end position="251"/>
    </location>
</feature>
<evidence type="ECO:0000313" key="4">
    <source>
        <dbReference type="Proteomes" id="UP000182658"/>
    </source>
</evidence>
<name>A0A1J7INB6_9PEZI</name>
<feature type="coiled-coil region" evidence="1">
    <location>
        <begin position="298"/>
        <end position="357"/>
    </location>
</feature>
<dbReference type="AlphaFoldDB" id="A0A1J7INB6"/>
<keyword evidence="1" id="KW-0175">Coiled coil</keyword>
<dbReference type="InParanoid" id="A0A1J7INB6"/>
<dbReference type="Proteomes" id="UP000182658">
    <property type="component" value="Unassembled WGS sequence"/>
</dbReference>
<keyword evidence="4" id="KW-1185">Reference proteome</keyword>
<accession>A0A1J7INB6</accession>
<reference evidence="3 4" key="1">
    <citation type="submission" date="2016-10" db="EMBL/GenBank/DDBJ databases">
        <title>Draft genome sequence of Coniochaeta ligniaria NRRL30616, a lignocellulolytic fungus for bioabatement of inhibitors in plant biomass hydrolysates.</title>
        <authorList>
            <consortium name="DOE Joint Genome Institute"/>
            <person name="Jimenez D.J."/>
            <person name="Hector R.E."/>
            <person name="Riley R."/>
            <person name="Sun H."/>
            <person name="Grigoriev I.V."/>
            <person name="Van Elsas J.D."/>
            <person name="Nichols N.N."/>
        </authorList>
    </citation>
    <scope>NUCLEOTIDE SEQUENCE [LARGE SCALE GENOMIC DNA]</scope>
    <source>
        <strain evidence="3 4">NRRL 30616</strain>
    </source>
</reference>
<dbReference type="EMBL" id="KV875098">
    <property type="protein sequence ID" value="OIW28691.1"/>
    <property type="molecule type" value="Genomic_DNA"/>
</dbReference>
<gene>
    <name evidence="3" type="ORF">CONLIGDRAFT_681635</name>
</gene>
<dbReference type="OrthoDB" id="10400964at2759"/>